<comment type="similarity">
    <text evidence="1">Belongs to the ABC transporter superfamily.</text>
</comment>
<dbReference type="PANTHER" id="PTHR42788">
    <property type="entry name" value="TAURINE IMPORT ATP-BINDING PROTEIN-RELATED"/>
    <property type="match status" value="1"/>
</dbReference>
<dbReference type="Gene3D" id="3.40.50.300">
    <property type="entry name" value="P-loop containing nucleotide triphosphate hydrolases"/>
    <property type="match status" value="1"/>
</dbReference>
<gene>
    <name evidence="6" type="ORF">CSC94_19740</name>
</gene>
<protein>
    <submittedName>
        <fullName evidence="6">ABC transporter</fullName>
    </submittedName>
</protein>
<proteinExistence type="inferred from homology"/>
<dbReference type="InterPro" id="IPR003593">
    <property type="entry name" value="AAA+_ATPase"/>
</dbReference>
<evidence type="ECO:0000256" key="3">
    <source>
        <dbReference type="ARBA" id="ARBA00022741"/>
    </source>
</evidence>
<dbReference type="PROSITE" id="PS50893">
    <property type="entry name" value="ABC_TRANSPORTER_2"/>
    <property type="match status" value="1"/>
</dbReference>
<name>A0A2G1QII7_9HYPH</name>
<dbReference type="OrthoDB" id="9807242at2"/>
<keyword evidence="3" id="KW-0547">Nucleotide-binding</keyword>
<sequence>MEKTPALRFSGAGQIFDTASGTLEALRGVDMTVGRHEFVAVLGPSGCGKSTLLRLTAGLLAPTSGTVEVFGLPVDGPRDDVGIVFQKPTLLPWATIEDNVVFPIRHKQGRVGVEDRARARDLLEMVGLKGFERRLPNELSGGMQQRVGIARALLLDPDILLMDEPFSALDALTREEMGFELLRIWQERPKTVLFITHSISEAVLLADRVLVMSERPGRIIEDLPVPLPRPRTVETTSSKVMHDFSGHLRSLLLKRAA</sequence>
<keyword evidence="4" id="KW-0067">ATP-binding</keyword>
<dbReference type="PROSITE" id="PS00211">
    <property type="entry name" value="ABC_TRANSPORTER_1"/>
    <property type="match status" value="1"/>
</dbReference>
<dbReference type="InterPro" id="IPR017871">
    <property type="entry name" value="ABC_transporter-like_CS"/>
</dbReference>
<dbReference type="RefSeq" id="WP_099308098.1">
    <property type="nucleotide sequence ID" value="NZ_PDVP01000016.1"/>
</dbReference>
<feature type="domain" description="ABC transporter" evidence="5">
    <location>
        <begin position="7"/>
        <end position="239"/>
    </location>
</feature>
<dbReference type="CDD" id="cd03293">
    <property type="entry name" value="ABC_NrtD_SsuB_transporters"/>
    <property type="match status" value="1"/>
</dbReference>
<dbReference type="InterPro" id="IPR050166">
    <property type="entry name" value="ABC_transporter_ATP-bind"/>
</dbReference>
<evidence type="ECO:0000313" key="6">
    <source>
        <dbReference type="EMBL" id="PHP65357.1"/>
    </source>
</evidence>
<comment type="caution">
    <text evidence="6">The sequence shown here is derived from an EMBL/GenBank/DDBJ whole genome shotgun (WGS) entry which is preliminary data.</text>
</comment>
<dbReference type="GO" id="GO:0005524">
    <property type="term" value="F:ATP binding"/>
    <property type="evidence" value="ECO:0007669"/>
    <property type="project" value="UniProtKB-KW"/>
</dbReference>
<dbReference type="InterPro" id="IPR003439">
    <property type="entry name" value="ABC_transporter-like_ATP-bd"/>
</dbReference>
<accession>A0A2G1QII7</accession>
<dbReference type="Proteomes" id="UP000221168">
    <property type="component" value="Unassembled WGS sequence"/>
</dbReference>
<dbReference type="EMBL" id="PDVP01000016">
    <property type="protein sequence ID" value="PHP65357.1"/>
    <property type="molecule type" value="Genomic_DNA"/>
</dbReference>
<evidence type="ECO:0000256" key="4">
    <source>
        <dbReference type="ARBA" id="ARBA00022840"/>
    </source>
</evidence>
<keyword evidence="2" id="KW-0813">Transport</keyword>
<evidence type="ECO:0000313" key="7">
    <source>
        <dbReference type="Proteomes" id="UP000221168"/>
    </source>
</evidence>
<dbReference type="Pfam" id="PF00005">
    <property type="entry name" value="ABC_tran"/>
    <property type="match status" value="1"/>
</dbReference>
<dbReference type="InterPro" id="IPR027417">
    <property type="entry name" value="P-loop_NTPase"/>
</dbReference>
<reference evidence="6 7" key="1">
    <citation type="submission" date="2017-10" db="EMBL/GenBank/DDBJ databases">
        <title>Sedimentibacterium mangrovi gen. nov., sp. nov., a novel member of family Phyllobacteriacea isolated from mangrove sediment.</title>
        <authorList>
            <person name="Liao H."/>
            <person name="Tian Y."/>
        </authorList>
    </citation>
    <scope>NUCLEOTIDE SEQUENCE [LARGE SCALE GENOMIC DNA]</scope>
    <source>
        <strain evidence="6 7">X9-2-2</strain>
    </source>
</reference>
<dbReference type="GO" id="GO:0016887">
    <property type="term" value="F:ATP hydrolysis activity"/>
    <property type="evidence" value="ECO:0007669"/>
    <property type="project" value="InterPro"/>
</dbReference>
<keyword evidence="7" id="KW-1185">Reference proteome</keyword>
<dbReference type="AlphaFoldDB" id="A0A2G1QII7"/>
<organism evidence="6 7">
    <name type="scientific">Zhengella mangrovi</name>
    <dbReference type="NCBI Taxonomy" id="1982044"/>
    <lineage>
        <taxon>Bacteria</taxon>
        <taxon>Pseudomonadati</taxon>
        <taxon>Pseudomonadota</taxon>
        <taxon>Alphaproteobacteria</taxon>
        <taxon>Hyphomicrobiales</taxon>
        <taxon>Notoacmeibacteraceae</taxon>
        <taxon>Zhengella</taxon>
    </lineage>
</organism>
<evidence type="ECO:0000259" key="5">
    <source>
        <dbReference type="PROSITE" id="PS50893"/>
    </source>
</evidence>
<dbReference type="PANTHER" id="PTHR42788:SF13">
    <property type="entry name" value="ALIPHATIC SULFONATES IMPORT ATP-BINDING PROTEIN SSUB"/>
    <property type="match status" value="1"/>
</dbReference>
<dbReference type="SMART" id="SM00382">
    <property type="entry name" value="AAA"/>
    <property type="match status" value="1"/>
</dbReference>
<dbReference type="SUPFAM" id="SSF52540">
    <property type="entry name" value="P-loop containing nucleoside triphosphate hydrolases"/>
    <property type="match status" value="1"/>
</dbReference>
<evidence type="ECO:0000256" key="2">
    <source>
        <dbReference type="ARBA" id="ARBA00022448"/>
    </source>
</evidence>
<evidence type="ECO:0000256" key="1">
    <source>
        <dbReference type="ARBA" id="ARBA00005417"/>
    </source>
</evidence>